<dbReference type="EMBL" id="JAESWA010000022">
    <property type="protein sequence ID" value="MBL4932711.1"/>
    <property type="molecule type" value="Genomic_DNA"/>
</dbReference>
<dbReference type="Proteomes" id="UP000623681">
    <property type="component" value="Unassembled WGS sequence"/>
</dbReference>
<comment type="caution">
    <text evidence="1">The sequence shown here is derived from an EMBL/GenBank/DDBJ whole genome shotgun (WGS) entry which is preliminary data.</text>
</comment>
<dbReference type="Pfam" id="PF01633">
    <property type="entry name" value="Choline_kinase"/>
    <property type="match status" value="1"/>
</dbReference>
<reference evidence="1" key="1">
    <citation type="submission" date="2021-01" db="EMBL/GenBank/DDBJ databases">
        <title>Genome public.</title>
        <authorList>
            <person name="Liu C."/>
            <person name="Sun Q."/>
        </authorList>
    </citation>
    <scope>NUCLEOTIDE SEQUENCE</scope>
    <source>
        <strain evidence="1">YIM B02565</strain>
    </source>
</reference>
<dbReference type="Gene3D" id="3.90.1200.10">
    <property type="match status" value="1"/>
</dbReference>
<keyword evidence="1" id="KW-0946">Virion</keyword>
<dbReference type="NCBIfam" id="TIGR02906">
    <property type="entry name" value="spore_CotS"/>
    <property type="match status" value="1"/>
</dbReference>
<gene>
    <name evidence="1" type="ORF">JK634_12925</name>
</gene>
<accession>A0A937K3T6</accession>
<dbReference type="InterPro" id="IPR014255">
    <property type="entry name" value="Spore_coat_CotS"/>
</dbReference>
<dbReference type="InterPro" id="IPR047175">
    <property type="entry name" value="CotS-like"/>
</dbReference>
<dbReference type="AlphaFoldDB" id="A0A937K3T6"/>
<dbReference type="PANTHER" id="PTHR39179">
    <property type="entry name" value="SPORE COAT PROTEIN I"/>
    <property type="match status" value="1"/>
</dbReference>
<organism evidence="1 2">
    <name type="scientific">Clostridium paridis</name>
    <dbReference type="NCBI Taxonomy" id="2803863"/>
    <lineage>
        <taxon>Bacteria</taxon>
        <taxon>Bacillati</taxon>
        <taxon>Bacillota</taxon>
        <taxon>Clostridia</taxon>
        <taxon>Eubacteriales</taxon>
        <taxon>Clostridiaceae</taxon>
        <taxon>Clostridium</taxon>
    </lineage>
</organism>
<dbReference type="SUPFAM" id="SSF56112">
    <property type="entry name" value="Protein kinase-like (PK-like)"/>
    <property type="match status" value="1"/>
</dbReference>
<dbReference type="InterPro" id="IPR011009">
    <property type="entry name" value="Kinase-like_dom_sf"/>
</dbReference>
<keyword evidence="1" id="KW-0167">Capsid protein</keyword>
<dbReference type="Gene3D" id="3.30.200.20">
    <property type="entry name" value="Phosphorylase Kinase, domain 1"/>
    <property type="match status" value="1"/>
</dbReference>
<keyword evidence="2" id="KW-1185">Reference proteome</keyword>
<dbReference type="GO" id="GO:0042601">
    <property type="term" value="C:endospore-forming forespore"/>
    <property type="evidence" value="ECO:0007669"/>
    <property type="project" value="TreeGrafter"/>
</dbReference>
<proteinExistence type="predicted"/>
<evidence type="ECO:0000313" key="1">
    <source>
        <dbReference type="EMBL" id="MBL4932711.1"/>
    </source>
</evidence>
<name>A0A937K3T6_9CLOT</name>
<sequence>MNKLRYADEKYLCEYDLDVELFKKFDLRVEDLVPLRSVYLLITDKGKRILKKIENTDDIKFITTSLDYIREGFSDILNFVKAGDGNYYVKWNDGIYCVMELIEGRECCCANPLDVNMAATALAKYHNASLGLLNHLRNIETLDVKNNLFKMPDYFRKAREELKDIEDMVSTFKNKNSFDELFLSTINEQIANIDKAILGINGPEYLKSCNDESKIVLCHNDLAYHNIILAKEKAYFIDFEYSLIDIRVHDLCNFIIKSIKNFGYDLDKCNEIINSYESINKLDKEELNVLYSMMVFPNDYYNLVSNYYYKKKKWSYEAFLSKFKGKAAEEADKKEFLDLFKSKYL</sequence>
<dbReference type="RefSeq" id="WP_202768054.1">
    <property type="nucleotide sequence ID" value="NZ_JAESWA010000022.1"/>
</dbReference>
<protein>
    <submittedName>
        <fullName evidence="1">CotS family spore coat protein</fullName>
    </submittedName>
</protein>
<dbReference type="PANTHER" id="PTHR39179:SF1">
    <property type="entry name" value="SPORE COAT PROTEIN I"/>
    <property type="match status" value="1"/>
</dbReference>
<evidence type="ECO:0000313" key="2">
    <source>
        <dbReference type="Proteomes" id="UP000623681"/>
    </source>
</evidence>